<comment type="caution">
    <text evidence="2">The sequence shown here is derived from an EMBL/GenBank/DDBJ whole genome shotgun (WGS) entry which is preliminary data.</text>
</comment>
<reference evidence="2" key="1">
    <citation type="submission" date="2023-10" db="EMBL/GenBank/DDBJ databases">
        <title>Genome assembly of Pristionchus species.</title>
        <authorList>
            <person name="Yoshida K."/>
            <person name="Sommer R.J."/>
        </authorList>
    </citation>
    <scope>NUCLEOTIDE SEQUENCE</scope>
    <source>
        <strain evidence="2">RS0144</strain>
    </source>
</reference>
<evidence type="ECO:0000313" key="3">
    <source>
        <dbReference type="Proteomes" id="UP001432027"/>
    </source>
</evidence>
<evidence type="ECO:0000313" key="2">
    <source>
        <dbReference type="EMBL" id="GMS87781.1"/>
    </source>
</evidence>
<name>A0AAV5SX51_9BILA</name>
<proteinExistence type="predicted"/>
<dbReference type="AlphaFoldDB" id="A0AAV5SX51"/>
<dbReference type="EMBL" id="BTSX01000003">
    <property type="protein sequence ID" value="GMS87781.1"/>
    <property type="molecule type" value="Genomic_DNA"/>
</dbReference>
<evidence type="ECO:0008006" key="4">
    <source>
        <dbReference type="Google" id="ProtNLM"/>
    </source>
</evidence>
<feature type="non-terminal residue" evidence="2">
    <location>
        <position position="1"/>
    </location>
</feature>
<keyword evidence="3" id="KW-1185">Reference proteome</keyword>
<accession>A0AAV5SX51</accession>
<evidence type="ECO:0000256" key="1">
    <source>
        <dbReference type="SAM" id="MobiDB-lite"/>
    </source>
</evidence>
<dbReference type="Proteomes" id="UP001432027">
    <property type="component" value="Unassembled WGS sequence"/>
</dbReference>
<sequence length="285" mass="31371">SSYSVVVSPRPPPPALSLSMAGRKRKAVTPSSKESGPSKRAAKKAADDAVPGDDPASQDTVASVEETTVPSELDFSDLPFQFVVQMVDTMTFKEMAVFRLSSKKALEAVDHCGRAHRALDIVPLIVRLWPEMYGGPDATHIDSLYTVRKEMARLTAWLDLDLITSIDFDGIGTLNCSQLETVFGTELRGNIKMLNLVGNTVMPDVWATLARLFPGVKTVRFSEAACQFPDEVARAMELDADRALAAHTLVDQQRLLESGLLAKERLVTLRCVKRLFPTARFMYVE</sequence>
<gene>
    <name evidence="2" type="ORF">PENTCL1PPCAC_9956</name>
</gene>
<organism evidence="2 3">
    <name type="scientific">Pristionchus entomophagus</name>
    <dbReference type="NCBI Taxonomy" id="358040"/>
    <lineage>
        <taxon>Eukaryota</taxon>
        <taxon>Metazoa</taxon>
        <taxon>Ecdysozoa</taxon>
        <taxon>Nematoda</taxon>
        <taxon>Chromadorea</taxon>
        <taxon>Rhabditida</taxon>
        <taxon>Rhabditina</taxon>
        <taxon>Diplogasteromorpha</taxon>
        <taxon>Diplogasteroidea</taxon>
        <taxon>Neodiplogasteridae</taxon>
        <taxon>Pristionchus</taxon>
    </lineage>
</organism>
<protein>
    <recommendedName>
        <fullName evidence="4">F-box domain-containing protein</fullName>
    </recommendedName>
</protein>
<feature type="region of interest" description="Disordered" evidence="1">
    <location>
        <begin position="1"/>
        <end position="60"/>
    </location>
</feature>